<evidence type="ECO:0000313" key="3">
    <source>
        <dbReference type="Proteomes" id="UP000314294"/>
    </source>
</evidence>
<evidence type="ECO:0000256" key="1">
    <source>
        <dbReference type="SAM" id="MobiDB-lite"/>
    </source>
</evidence>
<feature type="compositionally biased region" description="Basic and acidic residues" evidence="1">
    <location>
        <begin position="82"/>
        <end position="94"/>
    </location>
</feature>
<dbReference type="EMBL" id="SRLO01000505">
    <property type="protein sequence ID" value="TNN53804.1"/>
    <property type="molecule type" value="Genomic_DNA"/>
</dbReference>
<protein>
    <submittedName>
        <fullName evidence="2">Uncharacterized protein</fullName>
    </submittedName>
</protein>
<accession>A0A4Z2GLX5</accession>
<sequence length="106" mass="11756">MKDSSQSSIRRAKNSNTVTSRHRGDGFIVSEVTGTQRSGCLIGYLSPRRREFPADETAVESIPSRLTSFDGGPRGSAADQSQEERRPRTRERTPSEVVCFFHPAIT</sequence>
<feature type="compositionally biased region" description="Polar residues" evidence="1">
    <location>
        <begin position="1"/>
        <end position="19"/>
    </location>
</feature>
<dbReference type="Proteomes" id="UP000314294">
    <property type="component" value="Unassembled WGS sequence"/>
</dbReference>
<proteinExistence type="predicted"/>
<dbReference type="AlphaFoldDB" id="A0A4Z2GLX5"/>
<organism evidence="2 3">
    <name type="scientific">Liparis tanakae</name>
    <name type="common">Tanaka's snailfish</name>
    <dbReference type="NCBI Taxonomy" id="230148"/>
    <lineage>
        <taxon>Eukaryota</taxon>
        <taxon>Metazoa</taxon>
        <taxon>Chordata</taxon>
        <taxon>Craniata</taxon>
        <taxon>Vertebrata</taxon>
        <taxon>Euteleostomi</taxon>
        <taxon>Actinopterygii</taxon>
        <taxon>Neopterygii</taxon>
        <taxon>Teleostei</taxon>
        <taxon>Neoteleostei</taxon>
        <taxon>Acanthomorphata</taxon>
        <taxon>Eupercaria</taxon>
        <taxon>Perciformes</taxon>
        <taxon>Cottioidei</taxon>
        <taxon>Cottales</taxon>
        <taxon>Liparidae</taxon>
        <taxon>Liparis</taxon>
    </lineage>
</organism>
<feature type="region of interest" description="Disordered" evidence="1">
    <location>
        <begin position="1"/>
        <end position="22"/>
    </location>
</feature>
<feature type="region of interest" description="Disordered" evidence="1">
    <location>
        <begin position="52"/>
        <end position="95"/>
    </location>
</feature>
<keyword evidence="3" id="KW-1185">Reference proteome</keyword>
<gene>
    <name evidence="2" type="ORF">EYF80_036008</name>
</gene>
<comment type="caution">
    <text evidence="2">The sequence shown here is derived from an EMBL/GenBank/DDBJ whole genome shotgun (WGS) entry which is preliminary data.</text>
</comment>
<name>A0A4Z2GLX5_9TELE</name>
<evidence type="ECO:0000313" key="2">
    <source>
        <dbReference type="EMBL" id="TNN53804.1"/>
    </source>
</evidence>
<reference evidence="2 3" key="1">
    <citation type="submission" date="2019-03" db="EMBL/GenBank/DDBJ databases">
        <title>First draft genome of Liparis tanakae, snailfish: a comprehensive survey of snailfish specific genes.</title>
        <authorList>
            <person name="Kim W."/>
            <person name="Song I."/>
            <person name="Jeong J.-H."/>
            <person name="Kim D."/>
            <person name="Kim S."/>
            <person name="Ryu S."/>
            <person name="Song J.Y."/>
            <person name="Lee S.K."/>
        </authorList>
    </citation>
    <scope>NUCLEOTIDE SEQUENCE [LARGE SCALE GENOMIC DNA]</scope>
    <source>
        <tissue evidence="2">Muscle</tissue>
    </source>
</reference>